<gene>
    <name evidence="2" type="ORF">Syun_015073</name>
</gene>
<protein>
    <submittedName>
        <fullName evidence="2">Uncharacterized protein</fullName>
    </submittedName>
</protein>
<accession>A0AAP0P928</accession>
<name>A0AAP0P928_9MAGN</name>
<comment type="caution">
    <text evidence="2">The sequence shown here is derived from an EMBL/GenBank/DDBJ whole genome shotgun (WGS) entry which is preliminary data.</text>
</comment>
<feature type="region of interest" description="Disordered" evidence="1">
    <location>
        <begin position="1"/>
        <end position="90"/>
    </location>
</feature>
<organism evidence="2 3">
    <name type="scientific">Stephania yunnanensis</name>
    <dbReference type="NCBI Taxonomy" id="152371"/>
    <lineage>
        <taxon>Eukaryota</taxon>
        <taxon>Viridiplantae</taxon>
        <taxon>Streptophyta</taxon>
        <taxon>Embryophyta</taxon>
        <taxon>Tracheophyta</taxon>
        <taxon>Spermatophyta</taxon>
        <taxon>Magnoliopsida</taxon>
        <taxon>Ranunculales</taxon>
        <taxon>Menispermaceae</taxon>
        <taxon>Menispermoideae</taxon>
        <taxon>Cissampelideae</taxon>
        <taxon>Stephania</taxon>
    </lineage>
</organism>
<evidence type="ECO:0000256" key="1">
    <source>
        <dbReference type="SAM" id="MobiDB-lite"/>
    </source>
</evidence>
<dbReference type="Proteomes" id="UP001420932">
    <property type="component" value="Unassembled WGS sequence"/>
</dbReference>
<dbReference type="AlphaFoldDB" id="A0AAP0P928"/>
<evidence type="ECO:0000313" key="2">
    <source>
        <dbReference type="EMBL" id="KAK9135743.1"/>
    </source>
</evidence>
<evidence type="ECO:0000313" key="3">
    <source>
        <dbReference type="Proteomes" id="UP001420932"/>
    </source>
</evidence>
<keyword evidence="3" id="KW-1185">Reference proteome</keyword>
<sequence>MGGPAGSAQARGWILRRPGGTTGQRRSARRGDGETAAAGDSGEGSGRQRRRGQRWRDGDEGSGAVTAVVSARQRQRRGERRDDVVNRSNARFRRNRDDAIEGLGSPVSGAKIETRVSAFLRPC</sequence>
<proteinExistence type="predicted"/>
<dbReference type="EMBL" id="JBBNAF010000006">
    <property type="protein sequence ID" value="KAK9135743.1"/>
    <property type="molecule type" value="Genomic_DNA"/>
</dbReference>
<reference evidence="2 3" key="1">
    <citation type="submission" date="2024-01" db="EMBL/GenBank/DDBJ databases">
        <title>Genome assemblies of Stephania.</title>
        <authorList>
            <person name="Yang L."/>
        </authorList>
    </citation>
    <scope>NUCLEOTIDE SEQUENCE [LARGE SCALE GENOMIC DNA]</scope>
    <source>
        <strain evidence="2">YNDBR</strain>
        <tissue evidence="2">Leaf</tissue>
    </source>
</reference>